<feature type="transmembrane region" description="Helical" evidence="7">
    <location>
        <begin position="89"/>
        <end position="106"/>
    </location>
</feature>
<gene>
    <name evidence="8" type="ORF">QF025_000011</name>
</gene>
<name>A0ABD5C7X0_9BURK</name>
<evidence type="ECO:0000256" key="7">
    <source>
        <dbReference type="SAM" id="Phobius"/>
    </source>
</evidence>
<dbReference type="GO" id="GO:0005886">
    <property type="term" value="C:plasma membrane"/>
    <property type="evidence" value="ECO:0007669"/>
    <property type="project" value="UniProtKB-SubCell"/>
</dbReference>
<evidence type="ECO:0000256" key="5">
    <source>
        <dbReference type="ARBA" id="ARBA00022989"/>
    </source>
</evidence>
<dbReference type="Proteomes" id="UP001245184">
    <property type="component" value="Unassembled WGS sequence"/>
</dbReference>
<feature type="transmembrane region" description="Helical" evidence="7">
    <location>
        <begin position="48"/>
        <end position="69"/>
    </location>
</feature>
<comment type="similarity">
    <text evidence="2">Belongs to the chromate ion transporter (CHR) (TC 2.A.51) family.</text>
</comment>
<evidence type="ECO:0000256" key="6">
    <source>
        <dbReference type="ARBA" id="ARBA00023136"/>
    </source>
</evidence>
<evidence type="ECO:0000256" key="4">
    <source>
        <dbReference type="ARBA" id="ARBA00022692"/>
    </source>
</evidence>
<dbReference type="InterPro" id="IPR003370">
    <property type="entry name" value="Chromate_transpt"/>
</dbReference>
<reference evidence="8 9" key="1">
    <citation type="submission" date="2023-08" db="EMBL/GenBank/DDBJ databases">
        <title>Genome sequencing of plant associated microbes to promote plant fitness in Sorghum bicolor and Oryza sativa.</title>
        <authorList>
            <person name="Coleman-Derr D."/>
        </authorList>
    </citation>
    <scope>NUCLEOTIDE SEQUENCE [LARGE SCALE GENOMIC DNA]</scope>
    <source>
        <strain evidence="8 9">SLBN-33</strain>
    </source>
</reference>
<evidence type="ECO:0000313" key="8">
    <source>
        <dbReference type="EMBL" id="MDR6201291.1"/>
    </source>
</evidence>
<evidence type="ECO:0000256" key="3">
    <source>
        <dbReference type="ARBA" id="ARBA00022475"/>
    </source>
</evidence>
<accession>A0ABD5C7X0</accession>
<dbReference type="PANTHER" id="PTHR33567">
    <property type="entry name" value="CHROMATE ION TRANSPORTER (EUROFUNG)"/>
    <property type="match status" value="1"/>
</dbReference>
<dbReference type="Pfam" id="PF02417">
    <property type="entry name" value="Chromate_transp"/>
    <property type="match status" value="1"/>
</dbReference>
<evidence type="ECO:0000256" key="1">
    <source>
        <dbReference type="ARBA" id="ARBA00004651"/>
    </source>
</evidence>
<evidence type="ECO:0000256" key="2">
    <source>
        <dbReference type="ARBA" id="ARBA00005262"/>
    </source>
</evidence>
<keyword evidence="6 7" id="KW-0472">Membrane</keyword>
<dbReference type="AlphaFoldDB" id="A0ABD5C7X0"/>
<keyword evidence="4 7" id="KW-0812">Transmembrane</keyword>
<organism evidence="8 9">
    <name type="scientific">Paraburkholderia graminis</name>
    <dbReference type="NCBI Taxonomy" id="60548"/>
    <lineage>
        <taxon>Bacteria</taxon>
        <taxon>Pseudomonadati</taxon>
        <taxon>Pseudomonadota</taxon>
        <taxon>Betaproteobacteria</taxon>
        <taxon>Burkholderiales</taxon>
        <taxon>Burkholderiaceae</taxon>
        <taxon>Paraburkholderia</taxon>
    </lineage>
</organism>
<sequence length="143" mass="15229">MRIDALAGSAMGNQTLPTVAFTTAFSLSSIVPGPLPNVVPFLGFLQQGLFGATCSTVALFLPTAAMAILDQKWRRNLKQSVRFEHALTYFRAATTAFLVVTVIRIVPQIDLSWMNISIAAVTVLALSDGRSRSTGCISAPAVT</sequence>
<comment type="caution">
    <text evidence="8">The sequence shown here is derived from an EMBL/GenBank/DDBJ whole genome shotgun (WGS) entry which is preliminary data.</text>
</comment>
<proteinExistence type="inferred from homology"/>
<protein>
    <submittedName>
        <fullName evidence="8">Chromate transport protein ChrA</fullName>
    </submittedName>
</protein>
<evidence type="ECO:0000313" key="9">
    <source>
        <dbReference type="Proteomes" id="UP001245184"/>
    </source>
</evidence>
<keyword evidence="5 7" id="KW-1133">Transmembrane helix</keyword>
<comment type="subcellular location">
    <subcellularLocation>
        <location evidence="1">Cell membrane</location>
        <topology evidence="1">Multi-pass membrane protein</topology>
    </subcellularLocation>
</comment>
<keyword evidence="3" id="KW-1003">Cell membrane</keyword>
<dbReference type="PANTHER" id="PTHR33567:SF3">
    <property type="entry name" value="CHROMATE ION TRANSPORTER (EUROFUNG)"/>
    <property type="match status" value="1"/>
</dbReference>
<dbReference type="EMBL" id="JAVIZN010000001">
    <property type="protein sequence ID" value="MDR6201291.1"/>
    <property type="molecule type" value="Genomic_DNA"/>
</dbReference>